<dbReference type="EMBL" id="ML180785">
    <property type="protein sequence ID" value="THU76645.1"/>
    <property type="molecule type" value="Genomic_DNA"/>
</dbReference>
<evidence type="ECO:0000313" key="3">
    <source>
        <dbReference type="Proteomes" id="UP000297245"/>
    </source>
</evidence>
<dbReference type="Proteomes" id="UP000297245">
    <property type="component" value="Unassembled WGS sequence"/>
</dbReference>
<proteinExistence type="predicted"/>
<dbReference type="Pfam" id="PF07714">
    <property type="entry name" value="PK_Tyr_Ser-Thr"/>
    <property type="match status" value="1"/>
</dbReference>
<dbReference type="GO" id="GO:0004672">
    <property type="term" value="F:protein kinase activity"/>
    <property type="evidence" value="ECO:0007669"/>
    <property type="project" value="InterPro"/>
</dbReference>
<dbReference type="SUPFAM" id="SSF56112">
    <property type="entry name" value="Protein kinase-like (PK-like)"/>
    <property type="match status" value="1"/>
</dbReference>
<feature type="domain" description="Protein kinase" evidence="1">
    <location>
        <begin position="34"/>
        <end position="147"/>
    </location>
</feature>
<dbReference type="PROSITE" id="PS50011">
    <property type="entry name" value="PROTEIN_KINASE_DOM"/>
    <property type="match status" value="1"/>
</dbReference>
<evidence type="ECO:0000259" key="1">
    <source>
        <dbReference type="PROSITE" id="PS50011"/>
    </source>
</evidence>
<dbReference type="InterPro" id="IPR001245">
    <property type="entry name" value="Ser-Thr/Tyr_kinase_cat_dom"/>
</dbReference>
<sequence>VLPKLRSKILHAIIRLSDKSGLYPNCLALENVTKVGNHPVAAGGFGEIWKGLIGEQIACLKVIKIYGDSDVQKLLKALINLWKQFDHPNVIPFLGLYFLDLSKQRIYLISPWMEMGNLRQYLDKHGEGPIDYFALVRLVGFFVEKES</sequence>
<dbReference type="InterPro" id="IPR011009">
    <property type="entry name" value="Kinase-like_dom_sf"/>
</dbReference>
<keyword evidence="3" id="KW-1185">Reference proteome</keyword>
<accession>A0A4V4HAS0</accession>
<gene>
    <name evidence="2" type="ORF">K435DRAFT_704397</name>
</gene>
<feature type="non-terminal residue" evidence="2">
    <location>
        <position position="1"/>
    </location>
</feature>
<dbReference type="Gene3D" id="1.10.510.10">
    <property type="entry name" value="Transferase(Phosphotransferase) domain 1"/>
    <property type="match status" value="1"/>
</dbReference>
<dbReference type="OrthoDB" id="3236663at2759"/>
<organism evidence="2 3">
    <name type="scientific">Dendrothele bispora (strain CBS 962.96)</name>
    <dbReference type="NCBI Taxonomy" id="1314807"/>
    <lineage>
        <taxon>Eukaryota</taxon>
        <taxon>Fungi</taxon>
        <taxon>Dikarya</taxon>
        <taxon>Basidiomycota</taxon>
        <taxon>Agaricomycotina</taxon>
        <taxon>Agaricomycetes</taxon>
        <taxon>Agaricomycetidae</taxon>
        <taxon>Agaricales</taxon>
        <taxon>Agaricales incertae sedis</taxon>
        <taxon>Dendrothele</taxon>
    </lineage>
</organism>
<dbReference type="InterPro" id="IPR000719">
    <property type="entry name" value="Prot_kinase_dom"/>
</dbReference>
<reference evidence="2 3" key="1">
    <citation type="journal article" date="2019" name="Nat. Ecol. Evol.">
        <title>Megaphylogeny resolves global patterns of mushroom evolution.</title>
        <authorList>
            <person name="Varga T."/>
            <person name="Krizsan K."/>
            <person name="Foldi C."/>
            <person name="Dima B."/>
            <person name="Sanchez-Garcia M."/>
            <person name="Sanchez-Ramirez S."/>
            <person name="Szollosi G.J."/>
            <person name="Szarkandi J.G."/>
            <person name="Papp V."/>
            <person name="Albert L."/>
            <person name="Andreopoulos W."/>
            <person name="Angelini C."/>
            <person name="Antonin V."/>
            <person name="Barry K.W."/>
            <person name="Bougher N.L."/>
            <person name="Buchanan P."/>
            <person name="Buyck B."/>
            <person name="Bense V."/>
            <person name="Catcheside P."/>
            <person name="Chovatia M."/>
            <person name="Cooper J."/>
            <person name="Damon W."/>
            <person name="Desjardin D."/>
            <person name="Finy P."/>
            <person name="Geml J."/>
            <person name="Haridas S."/>
            <person name="Hughes K."/>
            <person name="Justo A."/>
            <person name="Karasinski D."/>
            <person name="Kautmanova I."/>
            <person name="Kiss B."/>
            <person name="Kocsube S."/>
            <person name="Kotiranta H."/>
            <person name="LaButti K.M."/>
            <person name="Lechner B.E."/>
            <person name="Liimatainen K."/>
            <person name="Lipzen A."/>
            <person name="Lukacs Z."/>
            <person name="Mihaltcheva S."/>
            <person name="Morgado L.N."/>
            <person name="Niskanen T."/>
            <person name="Noordeloos M.E."/>
            <person name="Ohm R.A."/>
            <person name="Ortiz-Santana B."/>
            <person name="Ovrebo C."/>
            <person name="Racz N."/>
            <person name="Riley R."/>
            <person name="Savchenko A."/>
            <person name="Shiryaev A."/>
            <person name="Soop K."/>
            <person name="Spirin V."/>
            <person name="Szebenyi C."/>
            <person name="Tomsovsky M."/>
            <person name="Tulloss R.E."/>
            <person name="Uehling J."/>
            <person name="Grigoriev I.V."/>
            <person name="Vagvolgyi C."/>
            <person name="Papp T."/>
            <person name="Martin F.M."/>
            <person name="Miettinen O."/>
            <person name="Hibbett D.S."/>
            <person name="Nagy L.G."/>
        </authorList>
    </citation>
    <scope>NUCLEOTIDE SEQUENCE [LARGE SCALE GENOMIC DNA]</scope>
    <source>
        <strain evidence="2 3">CBS 962.96</strain>
    </source>
</reference>
<dbReference type="AlphaFoldDB" id="A0A4V4HAS0"/>
<dbReference type="GO" id="GO:0005524">
    <property type="term" value="F:ATP binding"/>
    <property type="evidence" value="ECO:0007669"/>
    <property type="project" value="InterPro"/>
</dbReference>
<evidence type="ECO:0000313" key="2">
    <source>
        <dbReference type="EMBL" id="THU76645.1"/>
    </source>
</evidence>
<protein>
    <recommendedName>
        <fullName evidence="1">Protein kinase domain-containing protein</fullName>
    </recommendedName>
</protein>
<name>A0A4V4HAS0_DENBC</name>